<feature type="compositionally biased region" description="Low complexity" evidence="1">
    <location>
        <begin position="106"/>
        <end position="129"/>
    </location>
</feature>
<organism evidence="2 3">
    <name type="scientific">Corynebacterium lizhenjunii</name>
    <dbReference type="NCBI Taxonomy" id="2709394"/>
    <lineage>
        <taxon>Bacteria</taxon>
        <taxon>Bacillati</taxon>
        <taxon>Actinomycetota</taxon>
        <taxon>Actinomycetes</taxon>
        <taxon>Mycobacteriales</taxon>
        <taxon>Corynebacteriaceae</taxon>
        <taxon>Corynebacterium</taxon>
    </lineage>
</organism>
<accession>A0A7T0KFI3</accession>
<dbReference type="Proteomes" id="UP000594681">
    <property type="component" value="Chromosome"/>
</dbReference>
<dbReference type="RefSeq" id="WP_165010729.1">
    <property type="nucleotide sequence ID" value="NZ_CP064954.1"/>
</dbReference>
<dbReference type="AlphaFoldDB" id="A0A7T0KFI3"/>
<evidence type="ECO:0000256" key="1">
    <source>
        <dbReference type="SAM" id="MobiDB-lite"/>
    </source>
</evidence>
<dbReference type="NCBIfam" id="TIGR03931">
    <property type="entry name" value="T7SS_Rv3446c"/>
    <property type="match status" value="1"/>
</dbReference>
<gene>
    <name evidence="2" type="ORF">G7Y31_02445</name>
</gene>
<dbReference type="EMBL" id="CP064954">
    <property type="protein sequence ID" value="QPK79589.1"/>
    <property type="molecule type" value="Genomic_DNA"/>
</dbReference>
<feature type="region of interest" description="Disordered" evidence="1">
    <location>
        <begin position="92"/>
        <end position="179"/>
    </location>
</feature>
<feature type="region of interest" description="Disordered" evidence="1">
    <location>
        <begin position="212"/>
        <end position="250"/>
    </location>
</feature>
<protein>
    <submittedName>
        <fullName evidence="2">Type VII secretion-associated protein</fullName>
    </submittedName>
</protein>
<sequence>MLNPDADVVLTVLDTATIYEATESIFRYDLPGTGVVEGWALAGCVDQAAKLAGPAWPKSTVEVIVDPSSTAVGQEAASIIARHLRMSGVRVLDSPAHDPQPPTEVAPATSADAALADAAPATSPTASSPEQGAWSQSPSPPPSHSPRRREAGKRGWRSGGGTGRRGGIGRSGGTGRGEPQRARTLYLVAGVAVVGIGGLALVALGNRHTPELEAQPAASSSAAAHSSAPKPSELPSVMSLPGRNGGAGEAETVEVEGMRVDLPAGFHWRVDDGLVTLSGQDPNLRILLAADPIYAVPGAAIMAEIRQQVDADAALSGLEDLRTEHGREGLSYVEKPGDDSIVVWSTWVEEGYQLSVGCHSRTQATVAHKAACRIATNSLSKISDAHPAPATPEEKHA</sequence>
<feature type="compositionally biased region" description="Low complexity" evidence="1">
    <location>
        <begin position="216"/>
        <end position="231"/>
    </location>
</feature>
<name>A0A7T0KFI3_9CORY</name>
<evidence type="ECO:0000313" key="3">
    <source>
        <dbReference type="Proteomes" id="UP000594681"/>
    </source>
</evidence>
<keyword evidence="3" id="KW-1185">Reference proteome</keyword>
<reference evidence="2 3" key="1">
    <citation type="submission" date="2020-11" db="EMBL/GenBank/DDBJ databases">
        <title>Corynebacterium sp. ZJ-599.</title>
        <authorList>
            <person name="Zhou J."/>
        </authorList>
    </citation>
    <scope>NUCLEOTIDE SEQUENCE [LARGE SCALE GENOMIC DNA]</scope>
    <source>
        <strain evidence="2 3">ZJ-599</strain>
    </source>
</reference>
<feature type="compositionally biased region" description="Gly residues" evidence="1">
    <location>
        <begin position="157"/>
        <end position="176"/>
    </location>
</feature>
<dbReference type="InterPro" id="IPR023840">
    <property type="entry name" value="T7SS_Rv3446c"/>
</dbReference>
<proteinExistence type="predicted"/>
<evidence type="ECO:0000313" key="2">
    <source>
        <dbReference type="EMBL" id="QPK79589.1"/>
    </source>
</evidence>
<dbReference type="KEGG" id="cliz:G7Y31_02445"/>